<dbReference type="InterPro" id="IPR042100">
    <property type="entry name" value="Bug_dom1"/>
</dbReference>
<dbReference type="InterPro" id="IPR005064">
    <property type="entry name" value="BUG"/>
</dbReference>
<reference evidence="3 4" key="1">
    <citation type="submission" date="2019-02" db="EMBL/GenBank/DDBJ databases">
        <title>Genomic Encyclopedia of Type Strains, Phase IV (KMG-IV): sequencing the most valuable type-strain genomes for metagenomic binning, comparative biology and taxonomic classification.</title>
        <authorList>
            <person name="Goeker M."/>
        </authorList>
    </citation>
    <scope>NUCLEOTIDE SEQUENCE [LARGE SCALE GENOMIC DNA]</scope>
    <source>
        <strain evidence="3 4">DSM 19570</strain>
    </source>
</reference>
<dbReference type="OrthoDB" id="8678477at2"/>
<evidence type="ECO:0000313" key="4">
    <source>
        <dbReference type="Proteomes" id="UP000293671"/>
    </source>
</evidence>
<keyword evidence="4" id="KW-1185">Reference proteome</keyword>
<dbReference type="PIRSF" id="PIRSF017082">
    <property type="entry name" value="YflP"/>
    <property type="match status" value="1"/>
</dbReference>
<dbReference type="SUPFAM" id="SSF53850">
    <property type="entry name" value="Periplasmic binding protein-like II"/>
    <property type="match status" value="1"/>
</dbReference>
<dbReference type="EMBL" id="SHKP01000006">
    <property type="protein sequence ID" value="RZT97866.1"/>
    <property type="molecule type" value="Genomic_DNA"/>
</dbReference>
<proteinExistence type="inferred from homology"/>
<dbReference type="PANTHER" id="PTHR42928">
    <property type="entry name" value="TRICARBOXYLATE-BINDING PROTEIN"/>
    <property type="match status" value="1"/>
</dbReference>
<dbReference type="PANTHER" id="PTHR42928:SF5">
    <property type="entry name" value="BLR1237 PROTEIN"/>
    <property type="match status" value="1"/>
</dbReference>
<sequence>MTRRRFLAAAAASVGLGSARAQEPFLARPVTLWLPWPAGGGTDLSMRVLAEAASHHLGTRVIVENRPGAGGTLAMPVLQQAAPDGHTIAQMPQTVFRAPHTQKLLWDPIRDTTPIIQLSGTTFGMVVATDSPWRSVEEVFAAVKARPGQVSIASNGVGTTPHVVLEELMLQRGLSYIHVPYKGAAEQALAVAAGQVMAAVGSTAFGPFVDNGKLRLLATFGEQRSRRWPQVPTLKELGYGIAASSPYGLAGPRGLSPQLVTTLHDGFRAAMLEPAFAAELARSDQELAYLGPADYAQACREAFAYEKRVVERLGLARQGG</sequence>
<keyword evidence="2" id="KW-0732">Signal</keyword>
<keyword evidence="3" id="KW-0675">Receptor</keyword>
<evidence type="ECO:0000256" key="1">
    <source>
        <dbReference type="ARBA" id="ARBA00006987"/>
    </source>
</evidence>
<feature type="chain" id="PRO_5020277391" evidence="2">
    <location>
        <begin position="22"/>
        <end position="320"/>
    </location>
</feature>
<comment type="caution">
    <text evidence="3">The sequence shown here is derived from an EMBL/GenBank/DDBJ whole genome shotgun (WGS) entry which is preliminary data.</text>
</comment>
<name>A0A4Q7VNC7_9BURK</name>
<evidence type="ECO:0000256" key="2">
    <source>
        <dbReference type="SAM" id="SignalP"/>
    </source>
</evidence>
<dbReference type="Gene3D" id="3.40.190.10">
    <property type="entry name" value="Periplasmic binding protein-like II"/>
    <property type="match status" value="1"/>
</dbReference>
<dbReference type="CDD" id="cd07012">
    <property type="entry name" value="PBP2_Bug_TTT"/>
    <property type="match status" value="1"/>
</dbReference>
<organism evidence="3 4">
    <name type="scientific">Rivibacter subsaxonicus</name>
    <dbReference type="NCBI Taxonomy" id="457575"/>
    <lineage>
        <taxon>Bacteria</taxon>
        <taxon>Pseudomonadati</taxon>
        <taxon>Pseudomonadota</taxon>
        <taxon>Betaproteobacteria</taxon>
        <taxon>Burkholderiales</taxon>
        <taxon>Rivibacter</taxon>
    </lineage>
</organism>
<evidence type="ECO:0000313" key="3">
    <source>
        <dbReference type="EMBL" id="RZT97866.1"/>
    </source>
</evidence>
<gene>
    <name evidence="3" type="ORF">EV670_2266</name>
</gene>
<dbReference type="Proteomes" id="UP000293671">
    <property type="component" value="Unassembled WGS sequence"/>
</dbReference>
<dbReference type="AlphaFoldDB" id="A0A4Q7VNC7"/>
<accession>A0A4Q7VNC7</accession>
<protein>
    <submittedName>
        <fullName evidence="3">Tripartite-type tricarboxylate transporter receptor subunit TctC</fullName>
    </submittedName>
</protein>
<comment type="similarity">
    <text evidence="1">Belongs to the UPF0065 (bug) family.</text>
</comment>
<dbReference type="RefSeq" id="WP_130432101.1">
    <property type="nucleotide sequence ID" value="NZ_SHKP01000006.1"/>
</dbReference>
<dbReference type="Gene3D" id="3.40.190.150">
    <property type="entry name" value="Bordetella uptake gene, domain 1"/>
    <property type="match status" value="1"/>
</dbReference>
<dbReference type="Pfam" id="PF03401">
    <property type="entry name" value="TctC"/>
    <property type="match status" value="1"/>
</dbReference>
<feature type="signal peptide" evidence="2">
    <location>
        <begin position="1"/>
        <end position="21"/>
    </location>
</feature>